<reference evidence="3 4" key="1">
    <citation type="submission" date="2024-06" db="EMBL/GenBank/DDBJ databases">
        <authorList>
            <person name="Li Z."/>
            <person name="Jiang Y."/>
        </authorList>
    </citation>
    <scope>NUCLEOTIDE SEQUENCE [LARGE SCALE GENOMIC DNA]</scope>
    <source>
        <strain evidence="3 4">HSW-8</strain>
    </source>
</reference>
<evidence type="ECO:0000313" key="3">
    <source>
        <dbReference type="EMBL" id="MES0875434.1"/>
    </source>
</evidence>
<dbReference type="Proteomes" id="UP001465331">
    <property type="component" value="Unassembled WGS sequence"/>
</dbReference>
<dbReference type="InterPro" id="IPR027417">
    <property type="entry name" value="P-loop_NTPase"/>
</dbReference>
<dbReference type="PANTHER" id="PTHR47957">
    <property type="entry name" value="ATP-DEPENDENT HELICASE HRQ1"/>
    <property type="match status" value="1"/>
</dbReference>
<dbReference type="InterPro" id="IPR018973">
    <property type="entry name" value="MZB"/>
</dbReference>
<evidence type="ECO:0000259" key="2">
    <source>
        <dbReference type="Pfam" id="PF09369"/>
    </source>
</evidence>
<gene>
    <name evidence="3" type="ORF">ABSH63_15660</name>
</gene>
<comment type="caution">
    <text evidence="3">The sequence shown here is derived from an EMBL/GenBank/DDBJ whole genome shotgun (WGS) entry which is preliminary data.</text>
</comment>
<evidence type="ECO:0000256" key="1">
    <source>
        <dbReference type="SAM" id="MobiDB-lite"/>
    </source>
</evidence>
<feature type="compositionally biased region" description="Low complexity" evidence="1">
    <location>
        <begin position="244"/>
        <end position="266"/>
    </location>
</feature>
<feature type="domain" description="MrfA-like Zn-binding" evidence="2">
    <location>
        <begin position="570"/>
        <end position="654"/>
    </location>
</feature>
<evidence type="ECO:0000313" key="4">
    <source>
        <dbReference type="Proteomes" id="UP001465331"/>
    </source>
</evidence>
<protein>
    <submittedName>
        <fullName evidence="3">Zn-binding domain-containing protein</fullName>
    </submittedName>
</protein>
<name>A0ABV2AE34_9GAMM</name>
<accession>A0ABV2AE34</accession>
<organism evidence="3 4">
    <name type="scientific">Sinimarinibacterium thermocellulolyticum</name>
    <dbReference type="NCBI Taxonomy" id="3170016"/>
    <lineage>
        <taxon>Bacteria</taxon>
        <taxon>Pseudomonadati</taxon>
        <taxon>Pseudomonadota</taxon>
        <taxon>Gammaproteobacteria</taxon>
        <taxon>Nevskiales</taxon>
        <taxon>Nevskiaceae</taxon>
        <taxon>Sinimarinibacterium</taxon>
    </lineage>
</organism>
<keyword evidence="4" id="KW-1185">Reference proteome</keyword>
<dbReference type="PANTHER" id="PTHR47957:SF3">
    <property type="entry name" value="ATP-DEPENDENT HELICASE HRQ1"/>
    <property type="match status" value="1"/>
</dbReference>
<sequence length="794" mass="86875">MALIAAEHTAQLNAAQADEVFSKAEEHELLFQDVDLGDDGTGHDRPAIDVLSCTTTMEVGIDIGSLSGVSLRNMPPRANYQQRAGRAGRRGNAVATVTAFGSADSHDEHYFSNPDQMIRGAVDDPLLTLDNSEIIRRHVTAYLLQRYHQDKLPTIKPEEQPHLFAVLGTVADFKKSTKVLNRWDLKQWLEANEATLRAEVDAWLPQQFSAAERKRLLDELVPKTIEPIDAAIAFEPPASRAAAAPAPVATPAPAASGDPSAAASADTRLEAPDEEGEEKPGRDPASENLLDRLLYRGVLPRYAFPTDVATFHVFDPVNSTMYRPVFQFTPSQGLTIALSQYAPGKEAWIGNKLWTSGAIYSPMRDDRYRAWLGRRLYYECSVCHCARTTTFEGGSRGETKDCEACGGVGTFGPATQWLRPPGFAHPVGKPEGTTPDDVPAKSYATRAKLTAPTPADASKWKQLNQRLRVHHTRQHLLVTNRGPREEGYTYCTKCGLIEPTANPKGTVVAMHRKPYPDIEEPMCPGGGATKGLVLGTDFITDVLLVAIRVDAPITLVPGVLATDVALRTICEAVTKAACARLELEADELQAEYRPALTPEGRAGLEAEIYIYDTLPGGAGFAKRVGDIGLPIFEDALKLLEVCPDNCDRSCYRCLRSYKNKFEHDLLDRHLGATLMRFVLNNAPPTLNADRVARSTNLLFEDLDRQDIEGLTLERDKQISVAGLGDVVVPILVTNVSGAQFAIGLHGPLTPNEPADADLKEIKEYATSLTVHLEDELIVRRNLPFATQKLIEKLG</sequence>
<feature type="region of interest" description="Disordered" evidence="1">
    <location>
        <begin position="244"/>
        <end position="286"/>
    </location>
</feature>
<dbReference type="SUPFAM" id="SSF52540">
    <property type="entry name" value="P-loop containing nucleoside triphosphate hydrolases"/>
    <property type="match status" value="1"/>
</dbReference>
<dbReference type="Pfam" id="PF09369">
    <property type="entry name" value="MZB"/>
    <property type="match status" value="1"/>
</dbReference>
<dbReference type="RefSeq" id="WP_352891035.1">
    <property type="nucleotide sequence ID" value="NZ_JBEPIJ010000040.1"/>
</dbReference>
<dbReference type="Gene3D" id="3.40.50.300">
    <property type="entry name" value="P-loop containing nucleotide triphosphate hydrolases"/>
    <property type="match status" value="1"/>
</dbReference>
<proteinExistence type="predicted"/>
<dbReference type="EMBL" id="JBEPIJ010000040">
    <property type="protein sequence ID" value="MES0875434.1"/>
    <property type="molecule type" value="Genomic_DNA"/>
</dbReference>